<organism evidence="3 4">
    <name type="scientific">Chaetoceros tenuissimus</name>
    <dbReference type="NCBI Taxonomy" id="426638"/>
    <lineage>
        <taxon>Eukaryota</taxon>
        <taxon>Sar</taxon>
        <taxon>Stramenopiles</taxon>
        <taxon>Ochrophyta</taxon>
        <taxon>Bacillariophyta</taxon>
        <taxon>Coscinodiscophyceae</taxon>
        <taxon>Chaetocerotophycidae</taxon>
        <taxon>Chaetocerotales</taxon>
        <taxon>Chaetocerotaceae</taxon>
        <taxon>Chaetoceros</taxon>
    </lineage>
</organism>
<feature type="transmembrane region" description="Helical" evidence="1">
    <location>
        <begin position="194"/>
        <end position="217"/>
    </location>
</feature>
<dbReference type="EMBL" id="BLLK01000045">
    <property type="protein sequence ID" value="GFH51837.1"/>
    <property type="molecule type" value="Genomic_DNA"/>
</dbReference>
<sequence length="342" mass="37452">MSSDSSKKQWTFMSCSVDAVRILIRVPMMFASPLFLSAREIEAVQETISGVNKASISRFYHQEMTRISGLDGIAGVEAVSGYARSFALSDGTSTSMWAVFDEIATGKGNMAAKSVEAMAYQQYWQDLVSNTIGTFLRGTLKGQSRAEQNIVFEILFFLYYFPLYVLMVLGLMILKVFPSNNESLFKFVTLIETVFLTIFTLPFGILGLLMLPIAMMTKISSSPLPSRQGYEEIPETDEEEAGKRQLPGTYLTFITKPKQDMKVGLRFGSNTSGEVVVTNIKQGSLAESSELLVGDLVFNINGTTLEGQSPRYAASLLLGSVGKISMEGTHADASIVDDEGTV</sequence>
<dbReference type="Pfam" id="PF00595">
    <property type="entry name" value="PDZ"/>
    <property type="match status" value="1"/>
</dbReference>
<keyword evidence="1" id="KW-1133">Transmembrane helix</keyword>
<dbReference type="SUPFAM" id="SSF50156">
    <property type="entry name" value="PDZ domain-like"/>
    <property type="match status" value="1"/>
</dbReference>
<proteinExistence type="predicted"/>
<dbReference type="Proteomes" id="UP001054902">
    <property type="component" value="Unassembled WGS sequence"/>
</dbReference>
<evidence type="ECO:0000313" key="3">
    <source>
        <dbReference type="EMBL" id="GFH51837.1"/>
    </source>
</evidence>
<reference evidence="3 4" key="1">
    <citation type="journal article" date="2021" name="Sci. Rep.">
        <title>The genome of the diatom Chaetoceros tenuissimus carries an ancient integrated fragment of an extant virus.</title>
        <authorList>
            <person name="Hongo Y."/>
            <person name="Kimura K."/>
            <person name="Takaki Y."/>
            <person name="Yoshida Y."/>
            <person name="Baba S."/>
            <person name="Kobayashi G."/>
            <person name="Nagasaki K."/>
            <person name="Hano T."/>
            <person name="Tomaru Y."/>
        </authorList>
    </citation>
    <scope>NUCLEOTIDE SEQUENCE [LARGE SCALE GENOMIC DNA]</scope>
    <source>
        <strain evidence="3 4">NIES-3715</strain>
    </source>
</reference>
<dbReference type="AlphaFoldDB" id="A0AAD3CTB9"/>
<evidence type="ECO:0000259" key="2">
    <source>
        <dbReference type="PROSITE" id="PS50106"/>
    </source>
</evidence>
<dbReference type="InterPro" id="IPR001478">
    <property type="entry name" value="PDZ"/>
</dbReference>
<evidence type="ECO:0000256" key="1">
    <source>
        <dbReference type="SAM" id="Phobius"/>
    </source>
</evidence>
<gene>
    <name evidence="3" type="ORF">CTEN210_08313</name>
</gene>
<protein>
    <recommendedName>
        <fullName evidence="2">PDZ domain-containing protein</fullName>
    </recommendedName>
</protein>
<dbReference type="Gene3D" id="2.30.42.10">
    <property type="match status" value="1"/>
</dbReference>
<feature type="transmembrane region" description="Helical" evidence="1">
    <location>
        <begin position="150"/>
        <end position="174"/>
    </location>
</feature>
<keyword evidence="1" id="KW-0472">Membrane</keyword>
<keyword evidence="1" id="KW-0812">Transmembrane</keyword>
<dbReference type="SMART" id="SM00228">
    <property type="entry name" value="PDZ"/>
    <property type="match status" value="1"/>
</dbReference>
<feature type="domain" description="PDZ" evidence="2">
    <location>
        <begin position="251"/>
        <end position="332"/>
    </location>
</feature>
<comment type="caution">
    <text evidence="3">The sequence shown here is derived from an EMBL/GenBank/DDBJ whole genome shotgun (WGS) entry which is preliminary data.</text>
</comment>
<name>A0AAD3CTB9_9STRA</name>
<dbReference type="PROSITE" id="PS50106">
    <property type="entry name" value="PDZ"/>
    <property type="match status" value="1"/>
</dbReference>
<accession>A0AAD3CTB9</accession>
<evidence type="ECO:0000313" key="4">
    <source>
        <dbReference type="Proteomes" id="UP001054902"/>
    </source>
</evidence>
<keyword evidence="4" id="KW-1185">Reference proteome</keyword>
<dbReference type="InterPro" id="IPR036034">
    <property type="entry name" value="PDZ_sf"/>
</dbReference>